<keyword evidence="2" id="KW-0732">Signal</keyword>
<dbReference type="AlphaFoldDB" id="A0A8J7CGT0"/>
<gene>
    <name evidence="5" type="ORF">IFJ97_07670</name>
</gene>
<dbReference type="Proteomes" id="UP000598633">
    <property type="component" value="Unassembled WGS sequence"/>
</dbReference>
<dbReference type="PANTHER" id="PTHR44140">
    <property type="entry name" value="LD25575P"/>
    <property type="match status" value="1"/>
</dbReference>
<dbReference type="InterPro" id="IPR019734">
    <property type="entry name" value="TPR_rpt"/>
</dbReference>
<evidence type="ECO:0000256" key="3">
    <source>
        <dbReference type="ARBA" id="ARBA00022824"/>
    </source>
</evidence>
<dbReference type="CDD" id="cd06257">
    <property type="entry name" value="DnaJ"/>
    <property type="match status" value="1"/>
</dbReference>
<comment type="caution">
    <text evidence="5">The sequence shown here is derived from an EMBL/GenBank/DDBJ whole genome shotgun (WGS) entry which is preliminary data.</text>
</comment>
<comment type="subcellular location">
    <subcellularLocation>
        <location evidence="1">Endoplasmic reticulum</location>
    </subcellularLocation>
</comment>
<name>A0A8J7CGT0_9BACT</name>
<dbReference type="SMART" id="SM00271">
    <property type="entry name" value="DnaJ"/>
    <property type="match status" value="1"/>
</dbReference>
<evidence type="ECO:0000313" key="6">
    <source>
        <dbReference type="Proteomes" id="UP000598633"/>
    </source>
</evidence>
<dbReference type="SUPFAM" id="SSF48452">
    <property type="entry name" value="TPR-like"/>
    <property type="match status" value="1"/>
</dbReference>
<sequence length="219" mass="24494">MRKQVTFYDTLGVERDAPDQDIRGAFRRLALKYHPDRYSDGQRADAEERFQGITEAFNILSHPESREKYDKEISQGTDVKSMDAKEISRRLAAKGSQLMREGKMAEAIECLKTAVDHDDDNARAHYFYAQVIARISGRERDALRHVEKAVSLESDNATMKAEAAALSMAAGMKTRALRHAQQALRLDPTNVKATEVINELEGEENGKGGSLLGRLRGKS</sequence>
<dbReference type="InterPro" id="IPR036869">
    <property type="entry name" value="J_dom_sf"/>
</dbReference>
<dbReference type="PROSITE" id="PS50076">
    <property type="entry name" value="DNAJ_2"/>
    <property type="match status" value="1"/>
</dbReference>
<dbReference type="SUPFAM" id="SSF46565">
    <property type="entry name" value="Chaperone J-domain"/>
    <property type="match status" value="1"/>
</dbReference>
<accession>A0A8J7CGT0</accession>
<dbReference type="GO" id="GO:0051787">
    <property type="term" value="F:misfolded protein binding"/>
    <property type="evidence" value="ECO:0007669"/>
    <property type="project" value="TreeGrafter"/>
</dbReference>
<dbReference type="SMART" id="SM00028">
    <property type="entry name" value="TPR"/>
    <property type="match status" value="2"/>
</dbReference>
<organism evidence="5 6">
    <name type="scientific">Candidatus Sulfomarinibacter kjeldsenii</name>
    <dbReference type="NCBI Taxonomy" id="2885994"/>
    <lineage>
        <taxon>Bacteria</taxon>
        <taxon>Pseudomonadati</taxon>
        <taxon>Acidobacteriota</taxon>
        <taxon>Thermoanaerobaculia</taxon>
        <taxon>Thermoanaerobaculales</taxon>
        <taxon>Candidatus Sulfomarinibacteraceae</taxon>
        <taxon>Candidatus Sulfomarinibacter</taxon>
    </lineage>
</organism>
<feature type="domain" description="J" evidence="4">
    <location>
        <begin position="6"/>
        <end position="73"/>
    </location>
</feature>
<dbReference type="InterPro" id="IPR011990">
    <property type="entry name" value="TPR-like_helical_dom_sf"/>
</dbReference>
<dbReference type="Gene3D" id="1.25.40.10">
    <property type="entry name" value="Tetratricopeptide repeat domain"/>
    <property type="match status" value="2"/>
</dbReference>
<protein>
    <submittedName>
        <fullName evidence="5">DnaJ domain-containing protein</fullName>
    </submittedName>
</protein>
<proteinExistence type="predicted"/>
<evidence type="ECO:0000259" key="4">
    <source>
        <dbReference type="PROSITE" id="PS50076"/>
    </source>
</evidence>
<evidence type="ECO:0000256" key="2">
    <source>
        <dbReference type="ARBA" id="ARBA00022729"/>
    </source>
</evidence>
<dbReference type="Gene3D" id="1.10.287.110">
    <property type="entry name" value="DnaJ domain"/>
    <property type="match status" value="1"/>
</dbReference>
<dbReference type="PRINTS" id="PR00625">
    <property type="entry name" value="JDOMAIN"/>
</dbReference>
<dbReference type="GO" id="GO:0034975">
    <property type="term" value="P:protein folding in endoplasmic reticulum"/>
    <property type="evidence" value="ECO:0007669"/>
    <property type="project" value="TreeGrafter"/>
</dbReference>
<evidence type="ECO:0000256" key="1">
    <source>
        <dbReference type="ARBA" id="ARBA00004240"/>
    </source>
</evidence>
<dbReference type="EMBL" id="JACXWA010000121">
    <property type="protein sequence ID" value="MBD3871219.1"/>
    <property type="molecule type" value="Genomic_DNA"/>
</dbReference>
<dbReference type="InterPro" id="IPR001623">
    <property type="entry name" value="DnaJ_domain"/>
</dbReference>
<dbReference type="Pfam" id="PF00226">
    <property type="entry name" value="DnaJ"/>
    <property type="match status" value="1"/>
</dbReference>
<reference evidence="5 6" key="1">
    <citation type="submission" date="2020-08" db="EMBL/GenBank/DDBJ databases">
        <title>Acidobacteriota in marine sediments use diverse sulfur dissimilation pathways.</title>
        <authorList>
            <person name="Wasmund K."/>
        </authorList>
    </citation>
    <scope>NUCLEOTIDE SEQUENCE [LARGE SCALE GENOMIC DNA]</scope>
    <source>
        <strain evidence="5">MAG AM3-A</strain>
    </source>
</reference>
<evidence type="ECO:0000313" key="5">
    <source>
        <dbReference type="EMBL" id="MBD3871219.1"/>
    </source>
</evidence>
<dbReference type="InterPro" id="IPR051727">
    <property type="entry name" value="DnaJ_C3_Co-chaperones"/>
</dbReference>
<keyword evidence="3" id="KW-0256">Endoplasmic reticulum</keyword>
<dbReference type="GO" id="GO:0051087">
    <property type="term" value="F:protein-folding chaperone binding"/>
    <property type="evidence" value="ECO:0007669"/>
    <property type="project" value="TreeGrafter"/>
</dbReference>
<dbReference type="PANTHER" id="PTHR44140:SF2">
    <property type="entry name" value="LD25575P"/>
    <property type="match status" value="1"/>
</dbReference>